<protein>
    <submittedName>
        <fullName evidence="2">Methylthioribose kinase</fullName>
    </submittedName>
</protein>
<sequence>MIQRFIELGAGYSDLYELIETTQANAHRVSRFLILNTTINEREMSSFAVTMNPTDPGQFQAIYLCLEGIPAGESKRRELYEDLAKKLEKSIIELEVKSSAQFAEKELYFQYLTGILRMNRYLPPWQ</sequence>
<evidence type="ECO:0000259" key="1">
    <source>
        <dbReference type="Pfam" id="PF23648"/>
    </source>
</evidence>
<dbReference type="GO" id="GO:0016301">
    <property type="term" value="F:kinase activity"/>
    <property type="evidence" value="ECO:0007669"/>
    <property type="project" value="UniProtKB-KW"/>
</dbReference>
<comment type="caution">
    <text evidence="2">The sequence shown here is derived from an EMBL/GenBank/DDBJ whole genome shotgun (WGS) entry which is preliminary data.</text>
</comment>
<keyword evidence="2" id="KW-0808">Transferase</keyword>
<dbReference type="EMBL" id="WKKF01000001">
    <property type="protein sequence ID" value="MRX53539.1"/>
    <property type="molecule type" value="Genomic_DNA"/>
</dbReference>
<dbReference type="RefSeq" id="WP_070879059.1">
    <property type="nucleotide sequence ID" value="NZ_CAJFZX010000003.1"/>
</dbReference>
<dbReference type="AlphaFoldDB" id="A0A6I2M6M1"/>
<gene>
    <name evidence="2" type="ORF">GJU41_06110</name>
</gene>
<proteinExistence type="predicted"/>
<evidence type="ECO:0000313" key="3">
    <source>
        <dbReference type="Proteomes" id="UP000441585"/>
    </source>
</evidence>
<dbReference type="Pfam" id="PF23648">
    <property type="entry name" value="DUF7147"/>
    <property type="match status" value="1"/>
</dbReference>
<keyword evidence="3" id="KW-1185">Reference proteome</keyword>
<reference evidence="2 3" key="1">
    <citation type="submission" date="2019-11" db="EMBL/GenBank/DDBJ databases">
        <title>Bacillus idriensis genome.</title>
        <authorList>
            <person name="Konopka E.N."/>
            <person name="Newman J.D."/>
        </authorList>
    </citation>
    <scope>NUCLEOTIDE SEQUENCE [LARGE SCALE GENOMIC DNA]</scope>
    <source>
        <strain evidence="2 3">DSM 19097</strain>
    </source>
</reference>
<keyword evidence="2" id="KW-0418">Kinase</keyword>
<dbReference type="Proteomes" id="UP000441585">
    <property type="component" value="Unassembled WGS sequence"/>
</dbReference>
<name>A0A6I2M6M1_9BACI</name>
<evidence type="ECO:0000313" key="2">
    <source>
        <dbReference type="EMBL" id="MRX53539.1"/>
    </source>
</evidence>
<feature type="domain" description="DUF7147" evidence="1">
    <location>
        <begin position="1"/>
        <end position="122"/>
    </location>
</feature>
<organism evidence="2 3">
    <name type="scientific">Metabacillus idriensis</name>
    <dbReference type="NCBI Taxonomy" id="324768"/>
    <lineage>
        <taxon>Bacteria</taxon>
        <taxon>Bacillati</taxon>
        <taxon>Bacillota</taxon>
        <taxon>Bacilli</taxon>
        <taxon>Bacillales</taxon>
        <taxon>Bacillaceae</taxon>
        <taxon>Metabacillus</taxon>
    </lineage>
</organism>
<accession>A0A6I2M6M1</accession>
<dbReference type="InterPro" id="IPR055571">
    <property type="entry name" value="DUF7147"/>
</dbReference>